<proteinExistence type="predicted"/>
<dbReference type="AlphaFoldDB" id="A0A1J5R8B3"/>
<accession>A0A1J5R8B3</accession>
<name>A0A1J5R8B3_9ZZZZ</name>
<comment type="caution">
    <text evidence="1">The sequence shown here is derived from an EMBL/GenBank/DDBJ whole genome shotgun (WGS) entry which is preliminary data.</text>
</comment>
<evidence type="ECO:0000313" key="1">
    <source>
        <dbReference type="EMBL" id="OIQ92256.1"/>
    </source>
</evidence>
<reference evidence="1" key="1">
    <citation type="submission" date="2016-10" db="EMBL/GenBank/DDBJ databases">
        <title>Sequence of Gallionella enrichment culture.</title>
        <authorList>
            <person name="Poehlein A."/>
            <person name="Muehling M."/>
            <person name="Daniel R."/>
        </authorList>
    </citation>
    <scope>NUCLEOTIDE SEQUENCE</scope>
</reference>
<sequence>MPPPPGSRFGAEQRSFAVDTMLLQQALAILAQFEDEAAQLLQLFRRIQG</sequence>
<protein>
    <submittedName>
        <fullName evidence="1">Uncharacterized protein</fullName>
    </submittedName>
</protein>
<dbReference type="EMBL" id="MLJW01000236">
    <property type="protein sequence ID" value="OIQ92256.1"/>
    <property type="molecule type" value="Genomic_DNA"/>
</dbReference>
<gene>
    <name evidence="1" type="ORF">GALL_257720</name>
</gene>
<organism evidence="1">
    <name type="scientific">mine drainage metagenome</name>
    <dbReference type="NCBI Taxonomy" id="410659"/>
    <lineage>
        <taxon>unclassified sequences</taxon>
        <taxon>metagenomes</taxon>
        <taxon>ecological metagenomes</taxon>
    </lineage>
</organism>